<name>A0A4V1BMJ5_9ACTN</name>
<dbReference type="Pfam" id="PF10648">
    <property type="entry name" value="Gmad2"/>
    <property type="match status" value="1"/>
</dbReference>
<dbReference type="Proteomes" id="UP000294853">
    <property type="component" value="Chromosome"/>
</dbReference>
<reference evidence="5 6" key="1">
    <citation type="submission" date="2019-03" db="EMBL/GenBank/DDBJ databases">
        <title>Three New Species of Nocardioides, Nocardioides euryhalodurans sp. nov., Nocardioides seonyuensis sp. nov. and Nocardioides eburneoflavus sp. nov. Iolated from Soil.</title>
        <authorList>
            <person name="Roh S.G."/>
            <person name="Lee C."/>
            <person name="Kim M.-K."/>
            <person name="Kim S.B."/>
        </authorList>
    </citation>
    <scope>NUCLEOTIDE SEQUENCE [LARGE SCALE GENOMIC DNA]</scope>
    <source>
        <strain evidence="5 6">MMS17-SY207-3</strain>
    </source>
</reference>
<feature type="signal peptide" evidence="2">
    <location>
        <begin position="1"/>
        <end position="24"/>
    </location>
</feature>
<feature type="compositionally biased region" description="Polar residues" evidence="1">
    <location>
        <begin position="42"/>
        <end position="59"/>
    </location>
</feature>
<feature type="domain" description="GerMN" evidence="3">
    <location>
        <begin position="67"/>
        <end position="169"/>
    </location>
</feature>
<accession>A0A4V1BMJ5</accession>
<feature type="chain" id="PRO_5020758734" description="GerMN domain-containing protein" evidence="2">
    <location>
        <begin position="25"/>
        <end position="303"/>
    </location>
</feature>
<evidence type="ECO:0008006" key="7">
    <source>
        <dbReference type="Google" id="ProtNLM"/>
    </source>
</evidence>
<evidence type="ECO:0000313" key="6">
    <source>
        <dbReference type="Proteomes" id="UP000294853"/>
    </source>
</evidence>
<protein>
    <recommendedName>
        <fullName evidence="7">GerMN domain-containing protein</fullName>
    </recommendedName>
</protein>
<dbReference type="EMBL" id="CP038436">
    <property type="protein sequence ID" value="QBX56592.1"/>
    <property type="molecule type" value="Genomic_DNA"/>
</dbReference>
<sequence length="303" mass="31437">MSSSRRLAAVLSLGALSLGFTACADDPDTQPASGETRATDTLDPSPTQEPSESTGTSEPAGSGQALPVYFVGDGPDGPRLFREFVQATGADPLTEAAGLVDSGGAQDPDYRTLWPGGAIAGAEASDGMLVVRLEGDAFTEAPDGMRKRDARLAIQQLVYTLQGVQQERVPVQLVRESGPQTLFGLDIAEPFKQASPLKVLNHVNITTPEQGATVAQGPLAVSGAANSFEANVICGLAGTESDEGDTPFTAEGWMEDKLFPFSGELDLSAVEPGEHTIFCSTDDPSGGAEGNGPHTDTKDITVE</sequence>
<dbReference type="KEGG" id="nsn:EXE58_14705"/>
<dbReference type="OrthoDB" id="4843507at2"/>
<feature type="region of interest" description="Disordered" evidence="1">
    <location>
        <begin position="275"/>
        <end position="303"/>
    </location>
</feature>
<dbReference type="InterPro" id="IPR018911">
    <property type="entry name" value="Gmad2_Ig-like_dom"/>
</dbReference>
<keyword evidence="6" id="KW-1185">Reference proteome</keyword>
<dbReference type="RefSeq" id="WP_135268578.1">
    <property type="nucleotide sequence ID" value="NZ_CP038436.1"/>
</dbReference>
<evidence type="ECO:0000256" key="1">
    <source>
        <dbReference type="SAM" id="MobiDB-lite"/>
    </source>
</evidence>
<gene>
    <name evidence="5" type="ORF">EXE58_14705</name>
</gene>
<dbReference type="AlphaFoldDB" id="A0A4V1BMJ5"/>
<organism evidence="5 6">
    <name type="scientific">Nocardioides seonyuensis</name>
    <dbReference type="NCBI Taxonomy" id="2518371"/>
    <lineage>
        <taxon>Bacteria</taxon>
        <taxon>Bacillati</taxon>
        <taxon>Actinomycetota</taxon>
        <taxon>Actinomycetes</taxon>
        <taxon>Propionibacteriales</taxon>
        <taxon>Nocardioidaceae</taxon>
        <taxon>Nocardioides</taxon>
    </lineage>
</organism>
<dbReference type="PROSITE" id="PS51257">
    <property type="entry name" value="PROKAR_LIPOPROTEIN"/>
    <property type="match status" value="1"/>
</dbReference>
<feature type="region of interest" description="Disordered" evidence="1">
    <location>
        <begin position="21"/>
        <end position="68"/>
    </location>
</feature>
<evidence type="ECO:0000313" key="5">
    <source>
        <dbReference type="EMBL" id="QBX56592.1"/>
    </source>
</evidence>
<feature type="domain" description="Bacterial spore germination immunoglobulin-like" evidence="4">
    <location>
        <begin position="202"/>
        <end position="288"/>
    </location>
</feature>
<proteinExistence type="predicted"/>
<keyword evidence="2" id="KW-0732">Signal</keyword>
<dbReference type="InterPro" id="IPR019606">
    <property type="entry name" value="GerMN"/>
</dbReference>
<evidence type="ECO:0000256" key="2">
    <source>
        <dbReference type="SAM" id="SignalP"/>
    </source>
</evidence>
<evidence type="ECO:0000259" key="4">
    <source>
        <dbReference type="Pfam" id="PF10648"/>
    </source>
</evidence>
<dbReference type="Pfam" id="PF10646">
    <property type="entry name" value="Germane"/>
    <property type="match status" value="1"/>
</dbReference>
<evidence type="ECO:0000259" key="3">
    <source>
        <dbReference type="Pfam" id="PF10646"/>
    </source>
</evidence>